<evidence type="ECO:0000256" key="1">
    <source>
        <dbReference type="ARBA" id="ARBA00006601"/>
    </source>
</evidence>
<proteinExistence type="inferred from homology"/>
<dbReference type="EMBL" id="JAFBBZ010000001">
    <property type="protein sequence ID" value="MBM7510223.1"/>
    <property type="molecule type" value="Genomic_DNA"/>
</dbReference>
<dbReference type="InterPro" id="IPR001732">
    <property type="entry name" value="UDP-Glc/GDP-Man_DH_N"/>
</dbReference>
<dbReference type="PANTHER" id="PTHR43750:SF3">
    <property type="entry name" value="UDP-GLUCOSE 6-DEHYDROGENASE TUAD"/>
    <property type="match status" value="1"/>
</dbReference>
<dbReference type="InterPro" id="IPR008927">
    <property type="entry name" value="6-PGluconate_DH-like_C_sf"/>
</dbReference>
<dbReference type="Pfam" id="PF03721">
    <property type="entry name" value="UDPG_MGDP_dh_N"/>
    <property type="match status" value="1"/>
</dbReference>
<feature type="domain" description="UDP-glucose/GDP-mannose dehydrogenase dimerisation" evidence="2">
    <location>
        <begin position="136"/>
        <end position="230"/>
    </location>
</feature>
<dbReference type="Proteomes" id="UP000732378">
    <property type="component" value="Unassembled WGS sequence"/>
</dbReference>
<gene>
    <name evidence="4" type="ORF">JOE61_004037</name>
</gene>
<dbReference type="SUPFAM" id="SSF51735">
    <property type="entry name" value="NAD(P)-binding Rossmann-fold domains"/>
    <property type="match status" value="1"/>
</dbReference>
<evidence type="ECO:0000259" key="2">
    <source>
        <dbReference type="Pfam" id="PF00984"/>
    </source>
</evidence>
<reference evidence="4 5" key="1">
    <citation type="submission" date="2021-01" db="EMBL/GenBank/DDBJ databases">
        <title>Sequencing the genomes of 1000 actinobacteria strains.</title>
        <authorList>
            <person name="Klenk H.-P."/>
        </authorList>
    </citation>
    <scope>NUCLEOTIDE SEQUENCE [LARGE SCALE GENOMIC DNA]</scope>
    <source>
        <strain evidence="4 5">DSM 18239</strain>
    </source>
</reference>
<sequence length="238" mass="26349">MVEFDRAIHDEYPAPALGSCDFVTVCVGTPRRDDGSADLTDVVAAIKQVPTTRVLLRSTVPPGTTEQLAASTGKSVCFSPEYVGESAFAQEDWGTWANDRLFQIIGGEPSDARWFAERLTEIHGAETRIFTCTASEAELAKYMENSYFALKVTFANQFFDLCEALDADWFAVREAWLLDPRVERDHTAVFTRSRGFGGRCLPKDLEAILHVARQAGVSFELLRAVHDINEGYRSSSPG</sequence>
<dbReference type="InterPro" id="IPR014026">
    <property type="entry name" value="UDP-Glc/GDP-Man_DH_dimer"/>
</dbReference>
<dbReference type="InterPro" id="IPR036291">
    <property type="entry name" value="NAD(P)-bd_dom_sf"/>
</dbReference>
<feature type="domain" description="UDP-glucose/GDP-mannose dehydrogenase N-terminal" evidence="3">
    <location>
        <begin position="17"/>
        <end position="113"/>
    </location>
</feature>
<dbReference type="SUPFAM" id="SSF48179">
    <property type="entry name" value="6-phosphogluconate dehydrogenase C-terminal domain-like"/>
    <property type="match status" value="1"/>
</dbReference>
<evidence type="ECO:0000313" key="5">
    <source>
        <dbReference type="Proteomes" id="UP000732378"/>
    </source>
</evidence>
<accession>A0ABS2MGA7</accession>
<dbReference type="Pfam" id="PF00984">
    <property type="entry name" value="UDPG_MGDP_dh"/>
    <property type="match status" value="1"/>
</dbReference>
<name>A0ABS2MGA7_9ACTN</name>
<dbReference type="Gene3D" id="3.40.50.720">
    <property type="entry name" value="NAD(P)-binding Rossmann-like Domain"/>
    <property type="match status" value="2"/>
</dbReference>
<dbReference type="PANTHER" id="PTHR43750">
    <property type="entry name" value="UDP-GLUCOSE 6-DEHYDROGENASE TUAD"/>
    <property type="match status" value="1"/>
</dbReference>
<comment type="similarity">
    <text evidence="1">Belongs to the UDP-glucose/GDP-mannose dehydrogenase family.</text>
</comment>
<dbReference type="Gene3D" id="1.20.5.100">
    <property type="entry name" value="Cytochrome c1, transmembrane anchor, C-terminal"/>
    <property type="match status" value="1"/>
</dbReference>
<dbReference type="RefSeq" id="WP_193671144.1">
    <property type="nucleotide sequence ID" value="NZ_JACDTV010000028.1"/>
</dbReference>
<organism evidence="4 5">
    <name type="scientific">Nocardioides salarius</name>
    <dbReference type="NCBI Taxonomy" id="374513"/>
    <lineage>
        <taxon>Bacteria</taxon>
        <taxon>Bacillati</taxon>
        <taxon>Actinomycetota</taxon>
        <taxon>Actinomycetes</taxon>
        <taxon>Propionibacteriales</taxon>
        <taxon>Nocardioidaceae</taxon>
        <taxon>Nocardioides</taxon>
    </lineage>
</organism>
<protein>
    <submittedName>
        <fullName evidence="4">Nucleotide sugar dehydrogenase</fullName>
    </submittedName>
</protein>
<evidence type="ECO:0000259" key="3">
    <source>
        <dbReference type="Pfam" id="PF03721"/>
    </source>
</evidence>
<evidence type="ECO:0000313" key="4">
    <source>
        <dbReference type="EMBL" id="MBM7510223.1"/>
    </source>
</evidence>
<keyword evidence="5" id="KW-1185">Reference proteome</keyword>
<comment type="caution">
    <text evidence="4">The sequence shown here is derived from an EMBL/GenBank/DDBJ whole genome shotgun (WGS) entry which is preliminary data.</text>
</comment>